<feature type="transmembrane region" description="Helical" evidence="8">
    <location>
        <begin position="12"/>
        <end position="30"/>
    </location>
</feature>
<evidence type="ECO:0000256" key="7">
    <source>
        <dbReference type="PROSITE-ProRule" id="PRU00284"/>
    </source>
</evidence>
<dbReference type="InterPro" id="IPR004089">
    <property type="entry name" value="MCPsignal_dom"/>
</dbReference>
<comment type="similarity">
    <text evidence="6">Belongs to the methyl-accepting chemotaxis (MCP) protein family.</text>
</comment>
<keyword evidence="13" id="KW-1185">Reference proteome</keyword>
<dbReference type="PROSITE" id="PS50111">
    <property type="entry name" value="CHEMOTAXIS_TRANSDUC_2"/>
    <property type="match status" value="1"/>
</dbReference>
<gene>
    <name evidence="12" type="ORF">LDJ79_14130</name>
</gene>
<feature type="domain" description="HAMP" evidence="10">
    <location>
        <begin position="334"/>
        <end position="387"/>
    </location>
</feature>
<keyword evidence="3 8" id="KW-1133">Transmembrane helix</keyword>
<dbReference type="Gene3D" id="1.10.287.950">
    <property type="entry name" value="Methyl-accepting chemotaxis protein"/>
    <property type="match status" value="1"/>
</dbReference>
<name>A0ABS7YSR0_9VIBR</name>
<evidence type="ECO:0000259" key="9">
    <source>
        <dbReference type="PROSITE" id="PS50111"/>
    </source>
</evidence>
<dbReference type="PANTHER" id="PTHR32089:SF119">
    <property type="entry name" value="METHYL-ACCEPTING CHEMOTAXIS PROTEIN CTPL"/>
    <property type="match status" value="1"/>
</dbReference>
<dbReference type="RefSeq" id="WP_225251020.1">
    <property type="nucleotide sequence ID" value="NZ_JAIWIU010000099.1"/>
</dbReference>
<evidence type="ECO:0000256" key="5">
    <source>
        <dbReference type="ARBA" id="ARBA00023224"/>
    </source>
</evidence>
<accession>A0ABS7YSR0</accession>
<feature type="domain" description="NIT" evidence="11">
    <location>
        <begin position="54"/>
        <end position="303"/>
    </location>
</feature>
<dbReference type="SMART" id="SM00283">
    <property type="entry name" value="MA"/>
    <property type="match status" value="1"/>
</dbReference>
<evidence type="ECO:0000256" key="2">
    <source>
        <dbReference type="ARBA" id="ARBA00022692"/>
    </source>
</evidence>
<evidence type="ECO:0000256" key="4">
    <source>
        <dbReference type="ARBA" id="ARBA00023136"/>
    </source>
</evidence>
<evidence type="ECO:0000313" key="12">
    <source>
        <dbReference type="EMBL" id="MCA2017259.1"/>
    </source>
</evidence>
<feature type="transmembrane region" description="Helical" evidence="8">
    <location>
        <begin position="312"/>
        <end position="334"/>
    </location>
</feature>
<keyword evidence="2 8" id="KW-0812">Transmembrane</keyword>
<evidence type="ECO:0000313" key="13">
    <source>
        <dbReference type="Proteomes" id="UP001199044"/>
    </source>
</evidence>
<dbReference type="Pfam" id="PF08376">
    <property type="entry name" value="NIT"/>
    <property type="match status" value="1"/>
</dbReference>
<comment type="subcellular location">
    <subcellularLocation>
        <location evidence="1">Membrane</location>
        <topology evidence="1">Multi-pass membrane protein</topology>
    </subcellularLocation>
</comment>
<evidence type="ECO:0000256" key="3">
    <source>
        <dbReference type="ARBA" id="ARBA00022989"/>
    </source>
</evidence>
<evidence type="ECO:0000259" key="11">
    <source>
        <dbReference type="PROSITE" id="PS50906"/>
    </source>
</evidence>
<protein>
    <submittedName>
        <fullName evidence="12">Methyl-accepting chemotaxis protein</fullName>
    </submittedName>
</protein>
<sequence length="664" mass="71990">MKALFKLFPLYQLVAFISGVPILFCIGLLLSQISTLHRYAVMEQKDLETVHIMLLYDNVAHNLALERGLTAGVVGAKGQGPQVQALKEQRKISDAQIQALVSYQPQHINTGIAGQLRQDVISALTQLSKVRSQVDSLNITLSPFAFYSNVNQLAIDNINALLANISDVEISPVGKSLVSIIEMKERAGQVRGALNGAFARKTSDIGQYTAIEGYISAGNYAQRLANISMPAQFKTQFDDIVTSGTWKEVIEIQEAYLAQKASLSDLAGPKPGDWFALATDRIKLINGLRNQLQKSMSNLALERSNAAQNHQYTLIGIGGVLTLLLLIMLVSSIIDLKQRVGILNSSLSSMAKQRNLTHTLESEGRDETSQVAASVNMLVQNVRNLLVSVITTNDHSKDRLNQIVQSSVDLGKSSQNTSGKCASIAAAMTELSQSSTEIAHSSERALEETKVMTNQIVACQNQSRDSFKVVEGLVEQIEHTQSCISELEKDAESVGKIVETINSISEQTNLLALNAAIEAARAGDHGRGFAVVSTEVRDLAQRSKEATEHISELLGNITNNTTTAVNNMAKSRDATGKTFESVSTVNDSIAELEHVIEQVNSHINSIADATTEQSKASEDVNQDIDTLAQIADHTGELATSMNTVVTQYSTEVAQVEGQLKEFTL</sequence>
<dbReference type="SUPFAM" id="SSF58104">
    <property type="entry name" value="Methyl-accepting chemotaxis protein (MCP) signaling domain"/>
    <property type="match status" value="1"/>
</dbReference>
<dbReference type="Pfam" id="PF00015">
    <property type="entry name" value="MCPsignal"/>
    <property type="match status" value="1"/>
</dbReference>
<proteinExistence type="inferred from homology"/>
<dbReference type="Proteomes" id="UP001199044">
    <property type="component" value="Unassembled WGS sequence"/>
</dbReference>
<feature type="domain" description="Methyl-accepting transducer" evidence="9">
    <location>
        <begin position="392"/>
        <end position="628"/>
    </location>
</feature>
<keyword evidence="4 8" id="KW-0472">Membrane</keyword>
<keyword evidence="5 7" id="KW-0807">Transducer</keyword>
<evidence type="ECO:0000259" key="10">
    <source>
        <dbReference type="PROSITE" id="PS50885"/>
    </source>
</evidence>
<dbReference type="InterPro" id="IPR013587">
    <property type="entry name" value="Nitrate/nitrite_sensing"/>
</dbReference>
<evidence type="ECO:0000256" key="6">
    <source>
        <dbReference type="ARBA" id="ARBA00029447"/>
    </source>
</evidence>
<comment type="caution">
    <text evidence="12">The sequence shown here is derived from an EMBL/GenBank/DDBJ whole genome shotgun (WGS) entry which is preliminary data.</text>
</comment>
<dbReference type="PROSITE" id="PS50906">
    <property type="entry name" value="NIT"/>
    <property type="match status" value="1"/>
</dbReference>
<evidence type="ECO:0000256" key="1">
    <source>
        <dbReference type="ARBA" id="ARBA00004141"/>
    </source>
</evidence>
<organism evidence="12 13">
    <name type="scientific">Vibrio tritonius</name>
    <dbReference type="NCBI Taxonomy" id="1435069"/>
    <lineage>
        <taxon>Bacteria</taxon>
        <taxon>Pseudomonadati</taxon>
        <taxon>Pseudomonadota</taxon>
        <taxon>Gammaproteobacteria</taxon>
        <taxon>Vibrionales</taxon>
        <taxon>Vibrionaceae</taxon>
        <taxon>Vibrio</taxon>
    </lineage>
</organism>
<dbReference type="PROSITE" id="PS50885">
    <property type="entry name" value="HAMP"/>
    <property type="match status" value="1"/>
</dbReference>
<reference evidence="13" key="1">
    <citation type="submission" date="2023-07" db="EMBL/GenBank/DDBJ databases">
        <title>Molecular identification of indigenous halophilic bacteria isolated from red sea cost, biodegradation of synthetic dyes and assessment of degraded metabolite toxicity.</title>
        <authorList>
            <person name="Chaieb K."/>
            <person name="Altayb H.N."/>
        </authorList>
    </citation>
    <scope>NUCLEOTIDE SEQUENCE [LARGE SCALE GENOMIC DNA]</scope>
    <source>
        <strain evidence="13">K20</strain>
    </source>
</reference>
<dbReference type="EMBL" id="JAIWIU010000099">
    <property type="protein sequence ID" value="MCA2017259.1"/>
    <property type="molecule type" value="Genomic_DNA"/>
</dbReference>
<dbReference type="PANTHER" id="PTHR32089">
    <property type="entry name" value="METHYL-ACCEPTING CHEMOTAXIS PROTEIN MCPB"/>
    <property type="match status" value="1"/>
</dbReference>
<dbReference type="InterPro" id="IPR003660">
    <property type="entry name" value="HAMP_dom"/>
</dbReference>
<dbReference type="InterPro" id="IPR010910">
    <property type="entry name" value="Nitrate/nitrite_sensing_bac"/>
</dbReference>
<evidence type="ECO:0000256" key="8">
    <source>
        <dbReference type="SAM" id="Phobius"/>
    </source>
</evidence>